<dbReference type="PATRIC" id="fig|1581420.6.peg.1976"/>
<keyword evidence="2" id="KW-1185">Reference proteome</keyword>
<name>A0A0G9MUQ9_9SPHN</name>
<dbReference type="Proteomes" id="UP000053464">
    <property type="component" value="Unassembled WGS sequence"/>
</dbReference>
<proteinExistence type="predicted"/>
<dbReference type="RefSeq" id="WP_047004119.1">
    <property type="nucleotide sequence ID" value="NZ_LBHB01000002.1"/>
</dbReference>
<evidence type="ECO:0008006" key="3">
    <source>
        <dbReference type="Google" id="ProtNLM"/>
    </source>
</evidence>
<comment type="caution">
    <text evidence="1">The sequence shown here is derived from an EMBL/GenBank/DDBJ whole genome shotgun (WGS) entry which is preliminary data.</text>
</comment>
<reference evidence="1 2" key="1">
    <citation type="submission" date="2015-04" db="EMBL/GenBank/DDBJ databases">
        <title>The draft genome sequence of Erythrobacter luteus KA37.</title>
        <authorList>
            <person name="Zhuang L."/>
            <person name="Liu Y."/>
            <person name="Shao Z."/>
        </authorList>
    </citation>
    <scope>NUCLEOTIDE SEQUENCE [LARGE SCALE GENOMIC DNA]</scope>
    <source>
        <strain evidence="1 2">KA37</strain>
    </source>
</reference>
<gene>
    <name evidence="1" type="ORF">AAW00_09630</name>
</gene>
<dbReference type="EMBL" id="LBHB01000002">
    <property type="protein sequence ID" value="KLE34472.1"/>
    <property type="molecule type" value="Genomic_DNA"/>
</dbReference>
<dbReference type="AlphaFoldDB" id="A0A0G9MUQ9"/>
<dbReference type="OrthoDB" id="8480631at2"/>
<dbReference type="STRING" id="1581420.AAW00_09630"/>
<sequence length="148" mass="16726">MNDGIAERAAWIAPFLEKLAESSNVTASAKAAGISASTAYAARRKDREFARQWRRALCEGYDNLELELLRRLRKGQRPTEKTKYDNAAAIRLLLAHRDEVSQQRALDEDEDEEAILASLTAKLDKMRERQIATQKLLAEDGMMTPAYD</sequence>
<protein>
    <recommendedName>
        <fullName evidence="3">Terminase</fullName>
    </recommendedName>
</protein>
<accession>A0A0G9MUQ9</accession>
<evidence type="ECO:0000313" key="1">
    <source>
        <dbReference type="EMBL" id="KLE34472.1"/>
    </source>
</evidence>
<evidence type="ECO:0000313" key="2">
    <source>
        <dbReference type="Proteomes" id="UP000053464"/>
    </source>
</evidence>
<organism evidence="1 2">
    <name type="scientific">Aurantiacibacter luteus</name>
    <dbReference type="NCBI Taxonomy" id="1581420"/>
    <lineage>
        <taxon>Bacteria</taxon>
        <taxon>Pseudomonadati</taxon>
        <taxon>Pseudomonadota</taxon>
        <taxon>Alphaproteobacteria</taxon>
        <taxon>Sphingomonadales</taxon>
        <taxon>Erythrobacteraceae</taxon>
        <taxon>Aurantiacibacter</taxon>
    </lineage>
</organism>